<gene>
    <name evidence="2" type="ORF">PVAP13_2KG592201</name>
</gene>
<feature type="region of interest" description="Disordered" evidence="1">
    <location>
        <begin position="216"/>
        <end position="240"/>
    </location>
</feature>
<keyword evidence="3" id="KW-1185">Reference proteome</keyword>
<name>A0A8T0WJZ7_PANVG</name>
<protein>
    <submittedName>
        <fullName evidence="2">Uncharacterized protein</fullName>
    </submittedName>
</protein>
<dbReference type="AlphaFoldDB" id="A0A8T0WJZ7"/>
<reference evidence="2" key="1">
    <citation type="submission" date="2020-05" db="EMBL/GenBank/DDBJ databases">
        <title>WGS assembly of Panicum virgatum.</title>
        <authorList>
            <person name="Lovell J.T."/>
            <person name="Jenkins J."/>
            <person name="Shu S."/>
            <person name="Juenger T.E."/>
            <person name="Schmutz J."/>
        </authorList>
    </citation>
    <scope>NUCLEOTIDE SEQUENCE</scope>
    <source>
        <strain evidence="2">AP13</strain>
    </source>
</reference>
<organism evidence="2 3">
    <name type="scientific">Panicum virgatum</name>
    <name type="common">Blackwell switchgrass</name>
    <dbReference type="NCBI Taxonomy" id="38727"/>
    <lineage>
        <taxon>Eukaryota</taxon>
        <taxon>Viridiplantae</taxon>
        <taxon>Streptophyta</taxon>
        <taxon>Embryophyta</taxon>
        <taxon>Tracheophyta</taxon>
        <taxon>Spermatophyta</taxon>
        <taxon>Magnoliopsida</taxon>
        <taxon>Liliopsida</taxon>
        <taxon>Poales</taxon>
        <taxon>Poaceae</taxon>
        <taxon>PACMAD clade</taxon>
        <taxon>Panicoideae</taxon>
        <taxon>Panicodae</taxon>
        <taxon>Paniceae</taxon>
        <taxon>Panicinae</taxon>
        <taxon>Panicum</taxon>
        <taxon>Panicum sect. Hiantes</taxon>
    </lineage>
</organism>
<evidence type="ECO:0000313" key="2">
    <source>
        <dbReference type="EMBL" id="KAG2647478.1"/>
    </source>
</evidence>
<evidence type="ECO:0000313" key="3">
    <source>
        <dbReference type="Proteomes" id="UP000823388"/>
    </source>
</evidence>
<dbReference type="EMBL" id="CM029039">
    <property type="protein sequence ID" value="KAG2647478.1"/>
    <property type="molecule type" value="Genomic_DNA"/>
</dbReference>
<proteinExistence type="predicted"/>
<feature type="region of interest" description="Disordered" evidence="1">
    <location>
        <begin position="49"/>
        <end position="70"/>
    </location>
</feature>
<sequence>MFTVCTLYRNNRNYTRNYRLFEYLIPSRCWLRPISNPNSGARIPPPVLPFRLSSSSSQPPPSTHQPFPAIAHTPPSHAPCLRGMSSAAALHCRKRRRDDAPGDASSIRRRLLAPSPLPAVRSFGLRISLSSATDRPCKQCHDESTYSARLCRSRRRLSTSPFPAVRPNSFRVALAPSPPRVAAAAAISASTAPATPSPLSAAAAALFPELGDSLAFAPSPSDSSSTPALQPLGVAGIPLL</sequence>
<evidence type="ECO:0000256" key="1">
    <source>
        <dbReference type="SAM" id="MobiDB-lite"/>
    </source>
</evidence>
<dbReference type="Proteomes" id="UP000823388">
    <property type="component" value="Chromosome 2K"/>
</dbReference>
<comment type="caution">
    <text evidence="2">The sequence shown here is derived from an EMBL/GenBank/DDBJ whole genome shotgun (WGS) entry which is preliminary data.</text>
</comment>
<accession>A0A8T0WJZ7</accession>
<feature type="compositionally biased region" description="Low complexity" evidence="1">
    <location>
        <begin position="216"/>
        <end position="228"/>
    </location>
</feature>